<dbReference type="Proteomes" id="UP000623250">
    <property type="component" value="Unassembled WGS sequence"/>
</dbReference>
<keyword evidence="3" id="KW-1185">Reference proteome</keyword>
<evidence type="ECO:0000313" key="2">
    <source>
        <dbReference type="EMBL" id="MBJ7544133.1"/>
    </source>
</evidence>
<evidence type="ECO:0000313" key="3">
    <source>
        <dbReference type="Proteomes" id="UP000623250"/>
    </source>
</evidence>
<dbReference type="EMBL" id="JAEMUK010000045">
    <property type="protein sequence ID" value="MBJ7544133.1"/>
    <property type="molecule type" value="Genomic_DNA"/>
</dbReference>
<accession>A0A8I1GG84</accession>
<organism evidence="2 3">
    <name type="scientific">Rhodomicrobium udaipurense</name>
    <dbReference type="NCBI Taxonomy" id="1202716"/>
    <lineage>
        <taxon>Bacteria</taxon>
        <taxon>Pseudomonadati</taxon>
        <taxon>Pseudomonadota</taxon>
        <taxon>Alphaproteobacteria</taxon>
        <taxon>Hyphomicrobiales</taxon>
        <taxon>Hyphomicrobiaceae</taxon>
        <taxon>Rhodomicrobium</taxon>
    </lineage>
</organism>
<evidence type="ECO:0008006" key="4">
    <source>
        <dbReference type="Google" id="ProtNLM"/>
    </source>
</evidence>
<dbReference type="AlphaFoldDB" id="A0A8I1GG84"/>
<reference evidence="2 3" key="1">
    <citation type="submission" date="2020-12" db="EMBL/GenBank/DDBJ databases">
        <title>Revised draft genomes of Rhodomicrobium vannielii ATCC 17100 and Rhodomicrobium udaipurense JA643.</title>
        <authorList>
            <person name="Conners E.M."/>
            <person name="Davenport E.J."/>
            <person name="Bose A."/>
        </authorList>
    </citation>
    <scope>NUCLEOTIDE SEQUENCE [LARGE SCALE GENOMIC DNA]</scope>
    <source>
        <strain evidence="2 3">JA643</strain>
    </source>
</reference>
<comment type="caution">
    <text evidence="2">The sequence shown here is derived from an EMBL/GenBank/DDBJ whole genome shotgun (WGS) entry which is preliminary data.</text>
</comment>
<evidence type="ECO:0000256" key="1">
    <source>
        <dbReference type="SAM" id="MobiDB-lite"/>
    </source>
</evidence>
<name>A0A8I1GG84_9HYPH</name>
<feature type="compositionally biased region" description="Polar residues" evidence="1">
    <location>
        <begin position="131"/>
        <end position="141"/>
    </location>
</feature>
<sequence>MLVIITALAYGASRIEVAASYRLKRDKEDELLFRGLAYMKAIDAFHTRNGKYPRRLAELAGSGAGASGFIRQLYKDPVTGKDFDLIRTSEGEIIGVVSSSAASPFRKVDFEKGLRGFELAKTYAEWRFTARTQPAKSQPGNSEIAPLIAATSDGDDSSETD</sequence>
<dbReference type="RefSeq" id="WP_037240709.1">
    <property type="nucleotide sequence ID" value="NZ_JAEMUK010000045.1"/>
</dbReference>
<proteinExistence type="predicted"/>
<gene>
    <name evidence="2" type="ORF">JDN41_11285</name>
</gene>
<feature type="region of interest" description="Disordered" evidence="1">
    <location>
        <begin position="131"/>
        <end position="161"/>
    </location>
</feature>
<protein>
    <recommendedName>
        <fullName evidence="4">Type II secretion system protein</fullName>
    </recommendedName>
</protein>